<dbReference type="GO" id="GO:0005770">
    <property type="term" value="C:late endosome"/>
    <property type="evidence" value="ECO:0007669"/>
    <property type="project" value="TreeGrafter"/>
</dbReference>
<dbReference type="VEuPathDB" id="AmoebaDB:ACA1_116400"/>
<gene>
    <name evidence="1" type="ORF">ACA1_116400</name>
</gene>
<dbReference type="RefSeq" id="XP_004342279.1">
    <property type="nucleotide sequence ID" value="XM_004342230.1"/>
</dbReference>
<dbReference type="GO" id="GO:0005764">
    <property type="term" value="C:lysosome"/>
    <property type="evidence" value="ECO:0007669"/>
    <property type="project" value="TreeGrafter"/>
</dbReference>
<dbReference type="Proteomes" id="UP000011083">
    <property type="component" value="Unassembled WGS sequence"/>
</dbReference>
<dbReference type="KEGG" id="acan:ACA1_116400"/>
<dbReference type="AlphaFoldDB" id="L8H3U7"/>
<sequence length="158" mass="18320">MVFGFILHSLDKEKEPFVCLSVFYNKEGNDNRKKEREQHITKRKAERVEGVLRLGTEVGLFAEPKVVLWKQVQKVALVAVCEVDENQYLAANFLTHYAAMLVEQFKSPSILAKPKELLNRPEEMLMLLHTFLPNGQLLFTSDQYAKHLRREFDESLLA</sequence>
<dbReference type="OrthoDB" id="370698at2759"/>
<protein>
    <submittedName>
        <fullName evidence="1">Uncharacterized protein</fullName>
    </submittedName>
</protein>
<dbReference type="Pfam" id="PF15001">
    <property type="entry name" value="AP-5_subunit_s1"/>
    <property type="match status" value="1"/>
</dbReference>
<dbReference type="GO" id="GO:0000724">
    <property type="term" value="P:double-strand break repair via homologous recombination"/>
    <property type="evidence" value="ECO:0007669"/>
    <property type="project" value="InterPro"/>
</dbReference>
<reference evidence="1 2" key="1">
    <citation type="journal article" date="2013" name="Genome Biol.">
        <title>Genome of Acanthamoeba castellanii highlights extensive lateral gene transfer and early evolution of tyrosine kinase signaling.</title>
        <authorList>
            <person name="Clarke M."/>
            <person name="Lohan A.J."/>
            <person name="Liu B."/>
            <person name="Lagkouvardos I."/>
            <person name="Roy S."/>
            <person name="Zafar N."/>
            <person name="Bertelli C."/>
            <person name="Schilde C."/>
            <person name="Kianianmomeni A."/>
            <person name="Burglin T.R."/>
            <person name="Frech C."/>
            <person name="Turcotte B."/>
            <person name="Kopec K.O."/>
            <person name="Synnott J.M."/>
            <person name="Choo C."/>
            <person name="Paponov I."/>
            <person name="Finkler A."/>
            <person name="Soon Heng Tan C."/>
            <person name="Hutchins A.P."/>
            <person name="Weinmeier T."/>
            <person name="Rattei T."/>
            <person name="Chu J.S."/>
            <person name="Gimenez G."/>
            <person name="Irimia M."/>
            <person name="Rigden D.J."/>
            <person name="Fitzpatrick D.A."/>
            <person name="Lorenzo-Morales J."/>
            <person name="Bateman A."/>
            <person name="Chiu C.H."/>
            <person name="Tang P."/>
            <person name="Hegemann P."/>
            <person name="Fromm H."/>
            <person name="Raoult D."/>
            <person name="Greub G."/>
            <person name="Miranda-Saavedra D."/>
            <person name="Chen N."/>
            <person name="Nash P."/>
            <person name="Ginger M.L."/>
            <person name="Horn M."/>
            <person name="Schaap P."/>
            <person name="Caler L."/>
            <person name="Loftus B."/>
        </authorList>
    </citation>
    <scope>NUCLEOTIDE SEQUENCE [LARGE SCALE GENOMIC DNA]</scope>
    <source>
        <strain evidence="1 2">Neff</strain>
    </source>
</reference>
<evidence type="ECO:0000313" key="2">
    <source>
        <dbReference type="Proteomes" id="UP000011083"/>
    </source>
</evidence>
<dbReference type="GO" id="GO:0030119">
    <property type="term" value="C:AP-type membrane coat adaptor complex"/>
    <property type="evidence" value="ECO:0007669"/>
    <property type="project" value="InterPro"/>
</dbReference>
<dbReference type="PANTHER" id="PTHR16120">
    <property type="entry name" value="AP-5 COMPLEX SUBUNIT SIGMA-1"/>
    <property type="match status" value="1"/>
</dbReference>
<dbReference type="PANTHER" id="PTHR16120:SF0">
    <property type="entry name" value="AP-5 COMPLEX SUBUNIT SIGMA-1"/>
    <property type="match status" value="1"/>
</dbReference>
<accession>L8H3U7</accession>
<name>L8H3U7_ACACF</name>
<dbReference type="InterPro" id="IPR029392">
    <property type="entry name" value="AP-5_subunit_s1"/>
</dbReference>
<keyword evidence="2" id="KW-1185">Reference proteome</keyword>
<dbReference type="GeneID" id="14921014"/>
<proteinExistence type="predicted"/>
<dbReference type="GO" id="GO:0016197">
    <property type="term" value="P:endosomal transport"/>
    <property type="evidence" value="ECO:0007669"/>
    <property type="project" value="InterPro"/>
</dbReference>
<dbReference type="EMBL" id="KB007926">
    <property type="protein sequence ID" value="ELR20169.1"/>
    <property type="molecule type" value="Genomic_DNA"/>
</dbReference>
<organism evidence="1 2">
    <name type="scientific">Acanthamoeba castellanii (strain ATCC 30010 / Neff)</name>
    <dbReference type="NCBI Taxonomy" id="1257118"/>
    <lineage>
        <taxon>Eukaryota</taxon>
        <taxon>Amoebozoa</taxon>
        <taxon>Discosea</taxon>
        <taxon>Longamoebia</taxon>
        <taxon>Centramoebida</taxon>
        <taxon>Acanthamoebidae</taxon>
        <taxon>Acanthamoeba</taxon>
    </lineage>
</organism>
<evidence type="ECO:0000313" key="1">
    <source>
        <dbReference type="EMBL" id="ELR20169.1"/>
    </source>
</evidence>
<dbReference type="GO" id="GO:0005829">
    <property type="term" value="C:cytosol"/>
    <property type="evidence" value="ECO:0007669"/>
    <property type="project" value="TreeGrafter"/>
</dbReference>